<keyword evidence="1" id="KW-0346">Stress response</keyword>
<dbReference type="InterPro" id="IPR050325">
    <property type="entry name" value="Prot/Nucl_acid_deglycase"/>
</dbReference>
<reference evidence="5 6" key="1">
    <citation type="submission" date="2017-01" db="EMBL/GenBank/DDBJ databases">
        <authorList>
            <person name="Varghese N."/>
            <person name="Submissions S."/>
        </authorList>
    </citation>
    <scope>NUCLEOTIDE SEQUENCE [LARGE SCALE GENOMIC DNA]</scope>
    <source>
        <strain evidence="5 6">ATCC 35905</strain>
    </source>
</reference>
<dbReference type="Pfam" id="PF01965">
    <property type="entry name" value="DJ-1_PfpI"/>
    <property type="match status" value="1"/>
</dbReference>
<gene>
    <name evidence="5" type="ORF">SAMN05421828_10323</name>
</gene>
<evidence type="ECO:0000256" key="3">
    <source>
        <dbReference type="ARBA" id="ARBA00038493"/>
    </source>
</evidence>
<evidence type="ECO:0000259" key="4">
    <source>
        <dbReference type="Pfam" id="PF01965"/>
    </source>
</evidence>
<dbReference type="SUPFAM" id="SSF52317">
    <property type="entry name" value="Class I glutamine amidotransferase-like"/>
    <property type="match status" value="1"/>
</dbReference>
<dbReference type="CDD" id="cd03141">
    <property type="entry name" value="GATase1_Hsp31_like"/>
    <property type="match status" value="1"/>
</dbReference>
<keyword evidence="5" id="KW-0645">Protease</keyword>
<dbReference type="InterPro" id="IPR002818">
    <property type="entry name" value="DJ-1/PfpI"/>
</dbReference>
<dbReference type="PANTHER" id="PTHR48094">
    <property type="entry name" value="PROTEIN/NUCLEIC ACID DEGLYCASE DJ-1-RELATED"/>
    <property type="match status" value="1"/>
</dbReference>
<proteinExistence type="inferred from homology"/>
<sequence>MTNILIVTTSHTNIPGSDDRTGVWFEELATPYYAFIDAGCTVTLASVRGGEIPIDGRSLAETPLPASVQRFHDDPAALEAAHHSKSVADLTATDYDAIYLPGGHGTMWDFPNNPSLATAITTMLDAGKIVASVCHGPAAFLGVERIDGSPLIKGRSITCFTDDEERAVHLDDKVPFLLESSLRAAGAQVATGPDFAPHIMEDGNLLTGQNPKSSEPLAHAVVDALKARKLQAA</sequence>
<dbReference type="RefSeq" id="WP_035228681.1">
    <property type="nucleotide sequence ID" value="NZ_FTNE01000003.1"/>
</dbReference>
<evidence type="ECO:0000256" key="1">
    <source>
        <dbReference type="ARBA" id="ARBA00023016"/>
    </source>
</evidence>
<dbReference type="PANTHER" id="PTHR48094:SF11">
    <property type="entry name" value="GLUTATHIONE-INDEPENDENT GLYOXALASE HSP31-RELATED"/>
    <property type="match status" value="1"/>
</dbReference>
<dbReference type="InterPro" id="IPR029062">
    <property type="entry name" value="Class_I_gatase-like"/>
</dbReference>
<name>A0A8G2CIE1_ACIRU</name>
<dbReference type="GO" id="GO:0005737">
    <property type="term" value="C:cytoplasm"/>
    <property type="evidence" value="ECO:0007669"/>
    <property type="project" value="TreeGrafter"/>
</dbReference>
<dbReference type="GO" id="GO:0019243">
    <property type="term" value="P:methylglyoxal catabolic process to D-lactate via S-lactoyl-glutathione"/>
    <property type="evidence" value="ECO:0007669"/>
    <property type="project" value="TreeGrafter"/>
</dbReference>
<organism evidence="5 6">
    <name type="scientific">Acidiphilium rubrum</name>
    <dbReference type="NCBI Taxonomy" id="526"/>
    <lineage>
        <taxon>Bacteria</taxon>
        <taxon>Pseudomonadati</taxon>
        <taxon>Pseudomonadota</taxon>
        <taxon>Alphaproteobacteria</taxon>
        <taxon>Acetobacterales</taxon>
        <taxon>Acidocellaceae</taxon>
        <taxon>Acidiphilium</taxon>
    </lineage>
</organism>
<comment type="similarity">
    <text evidence="3">Belongs to the peptidase C56 family. HSP31-like subfamily.</text>
</comment>
<keyword evidence="2" id="KW-0456">Lyase</keyword>
<evidence type="ECO:0000313" key="5">
    <source>
        <dbReference type="EMBL" id="SIQ26860.1"/>
    </source>
</evidence>
<dbReference type="GO" id="GO:0019172">
    <property type="term" value="F:glyoxalase III activity"/>
    <property type="evidence" value="ECO:0007669"/>
    <property type="project" value="TreeGrafter"/>
</dbReference>
<keyword evidence="5" id="KW-0378">Hydrolase</keyword>
<dbReference type="AlphaFoldDB" id="A0A8G2CIE1"/>
<dbReference type="EMBL" id="FTNE01000003">
    <property type="protein sequence ID" value="SIQ26860.1"/>
    <property type="molecule type" value="Genomic_DNA"/>
</dbReference>
<dbReference type="Proteomes" id="UP000186308">
    <property type="component" value="Unassembled WGS sequence"/>
</dbReference>
<comment type="caution">
    <text evidence="5">The sequence shown here is derived from an EMBL/GenBank/DDBJ whole genome shotgun (WGS) entry which is preliminary data.</text>
</comment>
<evidence type="ECO:0000313" key="6">
    <source>
        <dbReference type="Proteomes" id="UP000186308"/>
    </source>
</evidence>
<feature type="domain" description="DJ-1/PfpI" evidence="4">
    <location>
        <begin position="27"/>
        <end position="223"/>
    </location>
</feature>
<dbReference type="GO" id="GO:0008233">
    <property type="term" value="F:peptidase activity"/>
    <property type="evidence" value="ECO:0007669"/>
    <property type="project" value="UniProtKB-KW"/>
</dbReference>
<evidence type="ECO:0000256" key="2">
    <source>
        <dbReference type="ARBA" id="ARBA00023239"/>
    </source>
</evidence>
<dbReference type="OrthoDB" id="9792284at2"/>
<dbReference type="Gene3D" id="3.40.50.880">
    <property type="match status" value="1"/>
</dbReference>
<accession>A0A8G2CIE1</accession>
<keyword evidence="6" id="KW-1185">Reference proteome</keyword>
<protein>
    <submittedName>
        <fullName evidence="5">Intracellular protease/amidase</fullName>
    </submittedName>
</protein>
<dbReference type="GO" id="GO:0006508">
    <property type="term" value="P:proteolysis"/>
    <property type="evidence" value="ECO:0007669"/>
    <property type="project" value="UniProtKB-KW"/>
</dbReference>